<proteinExistence type="predicted"/>
<dbReference type="EMBL" id="KI397175">
    <property type="protein sequence ID" value="ERM96116.1"/>
    <property type="molecule type" value="Genomic_DNA"/>
</dbReference>
<evidence type="ECO:0000313" key="2">
    <source>
        <dbReference type="Proteomes" id="UP000017836"/>
    </source>
</evidence>
<dbReference type="AlphaFoldDB" id="U5CU78"/>
<sequence length="89" mass="9607">MAALRVTFLDALDLDVPVTAPSVPFPDDIVKMTFSEWESGNAWGHLSLKAPSMLAVESHVSKGLPKTPSILVVESLDSSEEDLSPRSKN</sequence>
<dbReference type="Proteomes" id="UP000017836">
    <property type="component" value="Unassembled WGS sequence"/>
</dbReference>
<organism evidence="1 2">
    <name type="scientific">Amborella trichopoda</name>
    <dbReference type="NCBI Taxonomy" id="13333"/>
    <lineage>
        <taxon>Eukaryota</taxon>
        <taxon>Viridiplantae</taxon>
        <taxon>Streptophyta</taxon>
        <taxon>Embryophyta</taxon>
        <taxon>Tracheophyta</taxon>
        <taxon>Spermatophyta</taxon>
        <taxon>Magnoliopsida</taxon>
        <taxon>Amborellales</taxon>
        <taxon>Amborellaceae</taxon>
        <taxon>Amborella</taxon>
    </lineage>
</organism>
<evidence type="ECO:0000313" key="1">
    <source>
        <dbReference type="EMBL" id="ERM96116.1"/>
    </source>
</evidence>
<accession>U5CU78</accession>
<dbReference type="HOGENOM" id="CLU_2457826_0_0_1"/>
<dbReference type="Gramene" id="ERM96116">
    <property type="protein sequence ID" value="ERM96116"/>
    <property type="gene ID" value="AMTR_s03063p00006870"/>
</dbReference>
<reference evidence="2" key="1">
    <citation type="journal article" date="2013" name="Science">
        <title>The Amborella genome and the evolution of flowering plants.</title>
        <authorList>
            <consortium name="Amborella Genome Project"/>
        </authorList>
    </citation>
    <scope>NUCLEOTIDE SEQUENCE [LARGE SCALE GENOMIC DNA]</scope>
</reference>
<keyword evidence="2" id="KW-1185">Reference proteome</keyword>
<name>U5CU78_AMBTC</name>
<protein>
    <submittedName>
        <fullName evidence="1">Uncharacterized protein</fullName>
    </submittedName>
</protein>
<gene>
    <name evidence="1" type="ORF">AMTR_s03063p00006870</name>
</gene>